<dbReference type="PANTHER" id="PTHR34817:SF2">
    <property type="entry name" value="NUCLEOTIDYLTRANSFERASE"/>
    <property type="match status" value="1"/>
</dbReference>
<name>A0A3D9ZDB9_9ACTN</name>
<dbReference type="AlphaFoldDB" id="A0A3D9ZDB9"/>
<dbReference type="Proteomes" id="UP000256913">
    <property type="component" value="Unassembled WGS sequence"/>
</dbReference>
<evidence type="ECO:0000313" key="2">
    <source>
        <dbReference type="Proteomes" id="UP000256913"/>
    </source>
</evidence>
<evidence type="ECO:0000313" key="1">
    <source>
        <dbReference type="EMBL" id="REF94452.1"/>
    </source>
</evidence>
<organism evidence="1 2">
    <name type="scientific">Asanoa ferruginea</name>
    <dbReference type="NCBI Taxonomy" id="53367"/>
    <lineage>
        <taxon>Bacteria</taxon>
        <taxon>Bacillati</taxon>
        <taxon>Actinomycetota</taxon>
        <taxon>Actinomycetes</taxon>
        <taxon>Micromonosporales</taxon>
        <taxon>Micromonosporaceae</taxon>
        <taxon>Asanoa</taxon>
    </lineage>
</organism>
<proteinExistence type="predicted"/>
<accession>A0A3D9ZDB9</accession>
<dbReference type="EMBL" id="QUMQ01000001">
    <property type="protein sequence ID" value="REF94452.1"/>
    <property type="molecule type" value="Genomic_DNA"/>
</dbReference>
<dbReference type="InterPro" id="IPR018775">
    <property type="entry name" value="RlaP"/>
</dbReference>
<dbReference type="PANTHER" id="PTHR34817">
    <property type="entry name" value="NUCLEOTIDYLTRANSFERASE"/>
    <property type="match status" value="1"/>
</dbReference>
<comment type="caution">
    <text evidence="1">The sequence shown here is derived from an EMBL/GenBank/DDBJ whole genome shotgun (WGS) entry which is preliminary data.</text>
</comment>
<protein>
    <recommendedName>
        <fullName evidence="3">Nucleotidyltransferase</fullName>
    </recommendedName>
</protein>
<evidence type="ECO:0008006" key="3">
    <source>
        <dbReference type="Google" id="ProtNLM"/>
    </source>
</evidence>
<sequence length="224" mass="24419">MGVVGSTAYGLAGPASDIDRLGIFAVPTIELHGLARPTETRVTHEPDLTVHEAAKFCRLALAGNPTVTELMWLPDRLYETRTPLGDGLIAIRASFLSARRVRDAYLGYATKQFRLLSNRAGGYDQRVSKHARHLMRLCHQGLHAYRTGEIQVELDDPRAFLDFGERVAAGDLDVARAMLAAHEDAFAAAAPAVPDQPDVATVENWLLGVREEFYVSPGVTSPVS</sequence>
<dbReference type="OrthoDB" id="243791at2"/>
<reference evidence="1 2" key="1">
    <citation type="submission" date="2018-08" db="EMBL/GenBank/DDBJ databases">
        <title>Sequencing the genomes of 1000 actinobacteria strains.</title>
        <authorList>
            <person name="Klenk H.-P."/>
        </authorList>
    </citation>
    <scope>NUCLEOTIDE SEQUENCE [LARGE SCALE GENOMIC DNA]</scope>
    <source>
        <strain evidence="1 2">DSM 44099</strain>
    </source>
</reference>
<gene>
    <name evidence="1" type="ORF">DFJ67_0390</name>
</gene>
<keyword evidence="2" id="KW-1185">Reference proteome</keyword>
<dbReference type="Pfam" id="PF10127">
    <property type="entry name" value="RlaP"/>
    <property type="match status" value="1"/>
</dbReference>